<reference evidence="5" key="1">
    <citation type="submission" date="2013-09" db="EMBL/GenBank/DDBJ databases">
        <title>The Genome Sequence of Anopheles maculatus species B.</title>
        <authorList>
            <consortium name="The Broad Institute Genomics Platform"/>
            <person name="Neafsey D.E."/>
            <person name="Besansky N."/>
            <person name="Howell P."/>
            <person name="Walton C."/>
            <person name="Young S.K."/>
            <person name="Zeng Q."/>
            <person name="Gargeya S."/>
            <person name="Fitzgerald M."/>
            <person name="Haas B."/>
            <person name="Abouelleil A."/>
            <person name="Allen A.W."/>
            <person name="Alvarado L."/>
            <person name="Arachchi H.M."/>
            <person name="Berlin A.M."/>
            <person name="Chapman S.B."/>
            <person name="Gainer-Dewar J."/>
            <person name="Goldberg J."/>
            <person name="Griggs A."/>
            <person name="Gujja S."/>
            <person name="Hansen M."/>
            <person name="Howarth C."/>
            <person name="Imamovic A."/>
            <person name="Ireland A."/>
            <person name="Larimer J."/>
            <person name="McCowan C."/>
            <person name="Murphy C."/>
            <person name="Pearson M."/>
            <person name="Poon T.W."/>
            <person name="Priest M."/>
            <person name="Roberts A."/>
            <person name="Saif S."/>
            <person name="Shea T."/>
            <person name="Sisk P."/>
            <person name="Sykes S."/>
            <person name="Wortman J."/>
            <person name="Nusbaum C."/>
            <person name="Birren B."/>
        </authorList>
    </citation>
    <scope>NUCLEOTIDE SEQUENCE [LARGE SCALE GENOMIC DNA]</scope>
    <source>
        <strain evidence="5">maculatus3</strain>
    </source>
</reference>
<evidence type="ECO:0000259" key="3">
    <source>
        <dbReference type="PROSITE" id="PS50097"/>
    </source>
</evidence>
<dbReference type="PANTHER" id="PTHR22872">
    <property type="entry name" value="BTK-BINDING PROTEIN-RELATED"/>
    <property type="match status" value="1"/>
</dbReference>
<proteinExistence type="predicted"/>
<dbReference type="SMART" id="SM00225">
    <property type="entry name" value="BTB"/>
    <property type="match status" value="2"/>
</dbReference>
<feature type="region of interest" description="Disordered" evidence="2">
    <location>
        <begin position="761"/>
        <end position="829"/>
    </location>
</feature>
<sequence>MLPFSVPYFHRLEKIECLSVAGGELQTEQDDVVKRASDLRVIVFTASRNIYIWYEDCQQFVCCMFAQSRNLEVEKIRWCSQHALVLLLGNLYQGIITNKLPRSAKQQYSEFKETYTRKELCDTLQSRIELRRVRNLSNVVDFTCDADGENYAALVENTRRCFCVPELAESNYDYGTLLADANEMDGVHDVVLYVEDEPFASHRFILYHRSDALRKLLQQFPTQKEFVLKEHGLGGITLQAFRLIMRYLYTNQLIARADVERLLKKPGTGEIVSNVDDAELTAMCQKLKQQFDKLRLSVLSQSVKSLQVDPPIEPFPKLRHDSYPELYDITIELQDDKKMRAHKCVLVARLDYFNMMFAHCWTEKRTAADLRTVPREYMDVIIPFLYDNDYGRVRRQRYSENFILSMIIICDQFLIEELKSIFETILSQRVHLRNVGELLEFAYQYNCEVLKSVCMQFVSVNFARLLEWHLLDGLEPTILEQIDHFYKEFFRLSEYRMITPFADAIGDDELEQFVSDFRIDLDQKASDQPNTSTERSTKFTPKGKQTNMTALSKLQREKRNYEKEAMVYLERLVLEEAAAVKERKISASKSANASTSYTSPKSKPDTALDRSATNENVTNKVWQTVSADSKRKAALSAALRANELMKEEAQQPANESFSNLRTVLERSPTAPQLVPLRSPDEGYESASNVPRSATLNLSDFTIHNARLSQKERKRLNSEKSKMTKTLNTDTLEAVPIVPVNPWKNVATVPVADLFKTTEPALGSDVSLSGRKQRNNSTNEPSKPVKAEPGESSTTCGSGAADQNTTILPKKSQRQRHSSTRHSGGEKDFNEILEEERIQKRYFEKIKSKSLIQTQIEEQAIEELRAFYNVENVFDETITIERYRPPLLENGPNFAVWQYQ</sequence>
<feature type="compositionally biased region" description="Basic residues" evidence="2">
    <location>
        <begin position="810"/>
        <end position="819"/>
    </location>
</feature>
<dbReference type="InterPro" id="IPR011333">
    <property type="entry name" value="SKP1/BTB/POZ_sf"/>
</dbReference>
<keyword evidence="1" id="KW-0677">Repeat</keyword>
<feature type="compositionally biased region" description="Polar residues" evidence="2">
    <location>
        <begin position="790"/>
        <end position="806"/>
    </location>
</feature>
<dbReference type="Pfam" id="PF00651">
    <property type="entry name" value="BTB"/>
    <property type="match status" value="2"/>
</dbReference>
<dbReference type="Proteomes" id="UP000075901">
    <property type="component" value="Unassembled WGS sequence"/>
</dbReference>
<dbReference type="Gene3D" id="3.30.710.10">
    <property type="entry name" value="Potassium Channel Kv1.1, Chain A"/>
    <property type="match status" value="2"/>
</dbReference>
<dbReference type="InterPro" id="IPR051625">
    <property type="entry name" value="Signaling_Regulatory_Domain"/>
</dbReference>
<feature type="region of interest" description="Disordered" evidence="2">
    <location>
        <begin position="584"/>
        <end position="615"/>
    </location>
</feature>
<dbReference type="PANTHER" id="PTHR22872:SF2">
    <property type="entry name" value="INHIBITOR OF BRUTON TYROSINE KINASE"/>
    <property type="match status" value="1"/>
</dbReference>
<feature type="domain" description="BTB" evidence="3">
    <location>
        <begin position="188"/>
        <end position="257"/>
    </location>
</feature>
<dbReference type="CDD" id="cd18500">
    <property type="entry name" value="BACK_IBtk"/>
    <property type="match status" value="1"/>
</dbReference>
<dbReference type="VEuPathDB" id="VectorBase:AMAM007672"/>
<dbReference type="AlphaFoldDB" id="A0A182SIW6"/>
<dbReference type="EnsemblMetazoa" id="AMAM007672-RA">
    <property type="protein sequence ID" value="AMAM007672-PA"/>
    <property type="gene ID" value="AMAM007672"/>
</dbReference>
<organism evidence="4 5">
    <name type="scientific">Anopheles maculatus</name>
    <dbReference type="NCBI Taxonomy" id="74869"/>
    <lineage>
        <taxon>Eukaryota</taxon>
        <taxon>Metazoa</taxon>
        <taxon>Ecdysozoa</taxon>
        <taxon>Arthropoda</taxon>
        <taxon>Hexapoda</taxon>
        <taxon>Insecta</taxon>
        <taxon>Pterygota</taxon>
        <taxon>Neoptera</taxon>
        <taxon>Endopterygota</taxon>
        <taxon>Diptera</taxon>
        <taxon>Nematocera</taxon>
        <taxon>Culicoidea</taxon>
        <taxon>Culicidae</taxon>
        <taxon>Anophelinae</taxon>
        <taxon>Anopheles</taxon>
        <taxon>Anopheles maculatus group</taxon>
    </lineage>
</organism>
<dbReference type="PROSITE" id="PS50097">
    <property type="entry name" value="BTB"/>
    <property type="match status" value="2"/>
</dbReference>
<evidence type="ECO:0000256" key="1">
    <source>
        <dbReference type="ARBA" id="ARBA00022737"/>
    </source>
</evidence>
<feature type="region of interest" description="Disordered" evidence="2">
    <location>
        <begin position="670"/>
        <end position="690"/>
    </location>
</feature>
<evidence type="ECO:0000256" key="2">
    <source>
        <dbReference type="SAM" id="MobiDB-lite"/>
    </source>
</evidence>
<name>A0A182SIW6_9DIPT</name>
<evidence type="ECO:0000313" key="5">
    <source>
        <dbReference type="Proteomes" id="UP000075901"/>
    </source>
</evidence>
<evidence type="ECO:0000313" key="4">
    <source>
        <dbReference type="EnsemblMetazoa" id="AMAM007672-PA"/>
    </source>
</evidence>
<reference evidence="4" key="2">
    <citation type="submission" date="2020-05" db="UniProtKB">
        <authorList>
            <consortium name="EnsemblMetazoa"/>
        </authorList>
    </citation>
    <scope>IDENTIFICATION</scope>
    <source>
        <strain evidence="4">maculatus3</strain>
    </source>
</reference>
<feature type="compositionally biased region" description="Polar residues" evidence="2">
    <location>
        <begin position="587"/>
        <end position="601"/>
    </location>
</feature>
<feature type="region of interest" description="Disordered" evidence="2">
    <location>
        <begin position="524"/>
        <end position="548"/>
    </location>
</feature>
<accession>A0A182SIW6</accession>
<protein>
    <recommendedName>
        <fullName evidence="3">BTB domain-containing protein</fullName>
    </recommendedName>
</protein>
<dbReference type="InterPro" id="IPR000210">
    <property type="entry name" value="BTB/POZ_dom"/>
</dbReference>
<keyword evidence="5" id="KW-1185">Reference proteome</keyword>
<feature type="domain" description="BTB" evidence="3">
    <location>
        <begin position="327"/>
        <end position="394"/>
    </location>
</feature>
<dbReference type="SUPFAM" id="SSF54695">
    <property type="entry name" value="POZ domain"/>
    <property type="match status" value="2"/>
</dbReference>